<dbReference type="Proteomes" id="UP000663419">
    <property type="component" value="Chromosome 1"/>
</dbReference>
<sequence>MLPSTTAVYISTRASSLREPPIPKRSYSTPWVLRLDTVSKCETQTPANQKASRNWFTFATCPLSKLNLSRTLQRTQLSTMNSRVITVKTMCSSFWTI</sequence>
<proteinExistence type="predicted"/>
<dbReference type="VEuPathDB" id="FungiDB:I7I53_09136"/>
<name>A0A8A1L4Q6_AJEC8</name>
<accession>A0A8A1L4Q6</accession>
<evidence type="ECO:0000313" key="1">
    <source>
        <dbReference type="EMBL" id="QSS48926.1"/>
    </source>
</evidence>
<evidence type="ECO:0000313" key="2">
    <source>
        <dbReference type="Proteomes" id="UP000663419"/>
    </source>
</evidence>
<protein>
    <submittedName>
        <fullName evidence="1">Uncharacterized protein</fullName>
    </submittedName>
</protein>
<dbReference type="EMBL" id="CP069102">
    <property type="protein sequence ID" value="QSS48926.1"/>
    <property type="molecule type" value="Genomic_DNA"/>
</dbReference>
<organism evidence="1 2">
    <name type="scientific">Ajellomyces capsulatus (strain H88)</name>
    <name type="common">Darling's disease fungus</name>
    <name type="synonym">Histoplasma capsulatum</name>
    <dbReference type="NCBI Taxonomy" id="544711"/>
    <lineage>
        <taxon>Eukaryota</taxon>
        <taxon>Fungi</taxon>
        <taxon>Dikarya</taxon>
        <taxon>Ascomycota</taxon>
        <taxon>Pezizomycotina</taxon>
        <taxon>Eurotiomycetes</taxon>
        <taxon>Eurotiomycetidae</taxon>
        <taxon>Onygenales</taxon>
        <taxon>Ajellomycetaceae</taxon>
        <taxon>Histoplasma</taxon>
    </lineage>
</organism>
<gene>
    <name evidence="1" type="ORF">I7I53_09136</name>
</gene>
<reference evidence="1" key="1">
    <citation type="submission" date="2021-01" db="EMBL/GenBank/DDBJ databases">
        <title>Chromosome-level genome assembly of a human fungal pathogen reveals clustering of transcriptionally co-regulated genes.</title>
        <authorList>
            <person name="Voorhies M."/>
            <person name="Cohen S."/>
            <person name="Shea T.P."/>
            <person name="Petrus S."/>
            <person name="Munoz J.F."/>
            <person name="Poplawski S."/>
            <person name="Goldman W.E."/>
            <person name="Michael T."/>
            <person name="Cuomo C.A."/>
            <person name="Sil A."/>
            <person name="Beyhan S."/>
        </authorList>
    </citation>
    <scope>NUCLEOTIDE SEQUENCE</scope>
    <source>
        <strain evidence="1">H88</strain>
    </source>
</reference>
<dbReference type="AlphaFoldDB" id="A0A8A1L4Q6"/>